<evidence type="ECO:0000313" key="2">
    <source>
        <dbReference type="EMBL" id="KAH8019022.1"/>
    </source>
</evidence>
<dbReference type="EMBL" id="JABSTU010000010">
    <property type="protein sequence ID" value="KAH8019022.1"/>
    <property type="molecule type" value="Genomic_DNA"/>
</dbReference>
<dbReference type="AlphaFoldDB" id="A0A9J6DB02"/>
<keyword evidence="3" id="KW-1185">Reference proteome</keyword>
<feature type="region of interest" description="Disordered" evidence="1">
    <location>
        <begin position="1"/>
        <end position="20"/>
    </location>
</feature>
<accession>A0A9J6DB02</accession>
<organism evidence="2 3">
    <name type="scientific">Rhipicephalus microplus</name>
    <name type="common">Cattle tick</name>
    <name type="synonym">Boophilus microplus</name>
    <dbReference type="NCBI Taxonomy" id="6941"/>
    <lineage>
        <taxon>Eukaryota</taxon>
        <taxon>Metazoa</taxon>
        <taxon>Ecdysozoa</taxon>
        <taxon>Arthropoda</taxon>
        <taxon>Chelicerata</taxon>
        <taxon>Arachnida</taxon>
        <taxon>Acari</taxon>
        <taxon>Parasitiformes</taxon>
        <taxon>Ixodida</taxon>
        <taxon>Ixodoidea</taxon>
        <taxon>Ixodidae</taxon>
        <taxon>Rhipicephalinae</taxon>
        <taxon>Rhipicephalus</taxon>
        <taxon>Boophilus</taxon>
    </lineage>
</organism>
<reference evidence="2" key="1">
    <citation type="journal article" date="2020" name="Cell">
        <title>Large-Scale Comparative Analyses of Tick Genomes Elucidate Their Genetic Diversity and Vector Capacities.</title>
        <authorList>
            <consortium name="Tick Genome and Microbiome Consortium (TIGMIC)"/>
            <person name="Jia N."/>
            <person name="Wang J."/>
            <person name="Shi W."/>
            <person name="Du L."/>
            <person name="Sun Y."/>
            <person name="Zhan W."/>
            <person name="Jiang J.F."/>
            <person name="Wang Q."/>
            <person name="Zhang B."/>
            <person name="Ji P."/>
            <person name="Bell-Sakyi L."/>
            <person name="Cui X.M."/>
            <person name="Yuan T.T."/>
            <person name="Jiang B.G."/>
            <person name="Yang W.F."/>
            <person name="Lam T.T."/>
            <person name="Chang Q.C."/>
            <person name="Ding S.J."/>
            <person name="Wang X.J."/>
            <person name="Zhu J.G."/>
            <person name="Ruan X.D."/>
            <person name="Zhao L."/>
            <person name="Wei J.T."/>
            <person name="Ye R.Z."/>
            <person name="Que T.C."/>
            <person name="Du C.H."/>
            <person name="Zhou Y.H."/>
            <person name="Cheng J.X."/>
            <person name="Dai P.F."/>
            <person name="Guo W.B."/>
            <person name="Han X.H."/>
            <person name="Huang E.J."/>
            <person name="Li L.F."/>
            <person name="Wei W."/>
            <person name="Gao Y.C."/>
            <person name="Liu J.Z."/>
            <person name="Shao H.Z."/>
            <person name="Wang X."/>
            <person name="Wang C.C."/>
            <person name="Yang T.C."/>
            <person name="Huo Q.B."/>
            <person name="Li W."/>
            <person name="Chen H.Y."/>
            <person name="Chen S.E."/>
            <person name="Zhou L.G."/>
            <person name="Ni X.B."/>
            <person name="Tian J.H."/>
            <person name="Sheng Y."/>
            <person name="Liu T."/>
            <person name="Pan Y.S."/>
            <person name="Xia L.Y."/>
            <person name="Li J."/>
            <person name="Zhao F."/>
            <person name="Cao W.C."/>
        </authorList>
    </citation>
    <scope>NUCLEOTIDE SEQUENCE</scope>
    <source>
        <strain evidence="2">Rmic-2018</strain>
    </source>
</reference>
<name>A0A9J6DB02_RHIMP</name>
<evidence type="ECO:0000313" key="3">
    <source>
        <dbReference type="Proteomes" id="UP000821866"/>
    </source>
</evidence>
<reference evidence="2" key="2">
    <citation type="submission" date="2021-09" db="EMBL/GenBank/DDBJ databases">
        <authorList>
            <person name="Jia N."/>
            <person name="Wang J."/>
            <person name="Shi W."/>
            <person name="Du L."/>
            <person name="Sun Y."/>
            <person name="Zhan W."/>
            <person name="Jiang J."/>
            <person name="Wang Q."/>
            <person name="Zhang B."/>
            <person name="Ji P."/>
            <person name="Sakyi L.B."/>
            <person name="Cui X."/>
            <person name="Yuan T."/>
            <person name="Jiang B."/>
            <person name="Yang W."/>
            <person name="Lam T.T.-Y."/>
            <person name="Chang Q."/>
            <person name="Ding S."/>
            <person name="Wang X."/>
            <person name="Zhu J."/>
            <person name="Ruan X."/>
            <person name="Zhao L."/>
            <person name="Wei J."/>
            <person name="Que T."/>
            <person name="Du C."/>
            <person name="Cheng J."/>
            <person name="Dai P."/>
            <person name="Han X."/>
            <person name="Huang E."/>
            <person name="Gao Y."/>
            <person name="Liu J."/>
            <person name="Shao H."/>
            <person name="Ye R."/>
            <person name="Li L."/>
            <person name="Wei W."/>
            <person name="Wang X."/>
            <person name="Wang C."/>
            <person name="Huo Q."/>
            <person name="Li W."/>
            <person name="Guo W."/>
            <person name="Chen H."/>
            <person name="Chen S."/>
            <person name="Zhou L."/>
            <person name="Zhou L."/>
            <person name="Ni X."/>
            <person name="Tian J."/>
            <person name="Zhou Y."/>
            <person name="Sheng Y."/>
            <person name="Liu T."/>
            <person name="Pan Y."/>
            <person name="Xia L."/>
            <person name="Li J."/>
            <person name="Zhao F."/>
            <person name="Cao W."/>
        </authorList>
    </citation>
    <scope>NUCLEOTIDE SEQUENCE</scope>
    <source>
        <strain evidence="2">Rmic-2018</strain>
        <tissue evidence="2">Larvae</tissue>
    </source>
</reference>
<dbReference type="Proteomes" id="UP000821866">
    <property type="component" value="Chromosome 8"/>
</dbReference>
<comment type="caution">
    <text evidence="2">The sequence shown here is derived from an EMBL/GenBank/DDBJ whole genome shotgun (WGS) entry which is preliminary data.</text>
</comment>
<evidence type="ECO:0000256" key="1">
    <source>
        <dbReference type="SAM" id="MobiDB-lite"/>
    </source>
</evidence>
<protein>
    <submittedName>
        <fullName evidence="2">Uncharacterized protein</fullName>
    </submittedName>
</protein>
<sequence>MLGQMNRRAAGHKRRSKSKRFVQAACRKRPCSERCTGRVYGHADTEKRAVKQQQGPVRGAHGAAFEAAAIRARTRDPEGRLGSAETERAYHGFSWIVVVALFEERYPLLCDGGVEVGRGASRPASTPPCLLGGHPVVTPVPLLATAALLLGSTTTGSSDCYDVITAHHVTLRDTRKRVAMACGRLLTDLEGHKAGVKTYTRAPLRATQTPADSR</sequence>
<feature type="compositionally biased region" description="Basic residues" evidence="1">
    <location>
        <begin position="9"/>
        <end position="20"/>
    </location>
</feature>
<proteinExistence type="predicted"/>
<gene>
    <name evidence="2" type="ORF">HPB51_015648</name>
</gene>